<dbReference type="RefSeq" id="WP_209661727.1">
    <property type="nucleotide sequence ID" value="NZ_JAGGLI010000035.1"/>
</dbReference>
<keyword evidence="3" id="KW-1185">Reference proteome</keyword>
<comment type="caution">
    <text evidence="2">The sequence shown here is derived from an EMBL/GenBank/DDBJ whole genome shotgun (WGS) entry which is preliminary data.</text>
</comment>
<organism evidence="2 3">
    <name type="scientific">Acetoanaerobium pronyense</name>
    <dbReference type="NCBI Taxonomy" id="1482736"/>
    <lineage>
        <taxon>Bacteria</taxon>
        <taxon>Bacillati</taxon>
        <taxon>Bacillota</taxon>
        <taxon>Clostridia</taxon>
        <taxon>Peptostreptococcales</taxon>
        <taxon>Filifactoraceae</taxon>
        <taxon>Acetoanaerobium</taxon>
    </lineage>
</organism>
<dbReference type="EMBL" id="JAGGLI010000035">
    <property type="protein sequence ID" value="MBP2028667.1"/>
    <property type="molecule type" value="Genomic_DNA"/>
</dbReference>
<name>A0ABS4KLK3_9FIRM</name>
<dbReference type="InterPro" id="IPR029045">
    <property type="entry name" value="ClpP/crotonase-like_dom_sf"/>
</dbReference>
<dbReference type="Pfam" id="PF03572">
    <property type="entry name" value="Peptidase_S41"/>
    <property type="match status" value="1"/>
</dbReference>
<dbReference type="Gene3D" id="3.90.226.10">
    <property type="entry name" value="2-enoyl-CoA Hydratase, Chain A, domain 1"/>
    <property type="match status" value="1"/>
</dbReference>
<dbReference type="SUPFAM" id="SSF52096">
    <property type="entry name" value="ClpP/crotonase"/>
    <property type="match status" value="1"/>
</dbReference>
<reference evidence="2 3" key="1">
    <citation type="submission" date="2021-03" db="EMBL/GenBank/DDBJ databases">
        <title>Genomic Encyclopedia of Type Strains, Phase IV (KMG-IV): sequencing the most valuable type-strain genomes for metagenomic binning, comparative biology and taxonomic classification.</title>
        <authorList>
            <person name="Goeker M."/>
        </authorList>
    </citation>
    <scope>NUCLEOTIDE SEQUENCE [LARGE SCALE GENOMIC DNA]</scope>
    <source>
        <strain evidence="2 3">DSM 27512</strain>
    </source>
</reference>
<proteinExistence type="predicted"/>
<evidence type="ECO:0000259" key="1">
    <source>
        <dbReference type="Pfam" id="PF03572"/>
    </source>
</evidence>
<feature type="domain" description="Tail specific protease" evidence="1">
    <location>
        <begin position="213"/>
        <end position="449"/>
    </location>
</feature>
<accession>A0ABS4KLK3</accession>
<dbReference type="InterPro" id="IPR005151">
    <property type="entry name" value="Tail-specific_protease"/>
</dbReference>
<dbReference type="Proteomes" id="UP001314903">
    <property type="component" value="Unassembled WGS sequence"/>
</dbReference>
<sequence>MKKIINQGTLIGLILILALIFTSCTGPDNQIKSEKELKKEAFLDDFDYMMQTMEDSFPYFGVAKRKWDVDIRELGRDTREIIENYPQSLETTANEMEIPLEDMPELDEQVFWSILRHEFFAKISGLAHAYPLDYNLYGTFKDPYSHQRSPLYTNHNHESFSNEFSEAFYVEQEIFFNNPDEQNQSRHKLVFRDKPLPQLTDMKVFTDILKEDKVAYLSVPSFMNFTSSTIKNLKKFYEDTQSYEHLIIDIRDNSGGSPDVWRMLIMNPLWPDRENMPDMPFYAFYKGSDLSKTLGEENIEIEGKNSRNIPQRAGLLDAEEIIRENNLKYINEDDKKDLAYGVRYNTSISNIDEKAMQHLGFRSYYPFEGKIWLLTNENNYSGAALFARHAKDMGFATLVGEATGGAYTTSSGLFFSLPNTGIILRWDADYLTDSEGRALNEYTTTPHYNSNDNMDALETVLKIIEAGTF</sequence>
<dbReference type="PROSITE" id="PS51257">
    <property type="entry name" value="PROKAR_LIPOPROTEIN"/>
    <property type="match status" value="1"/>
</dbReference>
<protein>
    <recommendedName>
        <fullName evidence="1">Tail specific protease domain-containing protein</fullName>
    </recommendedName>
</protein>
<evidence type="ECO:0000313" key="2">
    <source>
        <dbReference type="EMBL" id="MBP2028667.1"/>
    </source>
</evidence>
<gene>
    <name evidence="2" type="ORF">J2Z35_002497</name>
</gene>
<evidence type="ECO:0000313" key="3">
    <source>
        <dbReference type="Proteomes" id="UP001314903"/>
    </source>
</evidence>